<dbReference type="EMBL" id="SLWQ01000002">
    <property type="protein sequence ID" value="TCO41802.1"/>
    <property type="molecule type" value="Genomic_DNA"/>
</dbReference>
<feature type="domain" description="Multidrug resistance protein MdtA-like barrel-sandwich hybrid" evidence="3">
    <location>
        <begin position="60"/>
        <end position="203"/>
    </location>
</feature>
<dbReference type="PANTHER" id="PTHR30469">
    <property type="entry name" value="MULTIDRUG RESISTANCE PROTEIN MDTA"/>
    <property type="match status" value="1"/>
</dbReference>
<dbReference type="AlphaFoldDB" id="A0A4R2ICD6"/>
<dbReference type="PROSITE" id="PS51257">
    <property type="entry name" value="PROKAR_LIPOPROTEIN"/>
    <property type="match status" value="1"/>
</dbReference>
<dbReference type="RefSeq" id="WP_158287328.1">
    <property type="nucleotide sequence ID" value="NZ_SLWQ01000002.1"/>
</dbReference>
<dbReference type="Proteomes" id="UP000294862">
    <property type="component" value="Unassembled WGS sequence"/>
</dbReference>
<feature type="signal peptide" evidence="2">
    <location>
        <begin position="1"/>
        <end position="24"/>
    </location>
</feature>
<dbReference type="Gene3D" id="1.10.287.470">
    <property type="entry name" value="Helix hairpin bin"/>
    <property type="match status" value="1"/>
</dbReference>
<gene>
    <name evidence="4" type="ORF">EV148_102153</name>
</gene>
<reference evidence="4 5" key="1">
    <citation type="journal article" date="2015" name="Stand. Genomic Sci.">
        <title>Genomic Encyclopedia of Bacterial and Archaeal Type Strains, Phase III: the genomes of soil and plant-associated and newly described type strains.</title>
        <authorList>
            <person name="Whitman W.B."/>
            <person name="Woyke T."/>
            <person name="Klenk H.P."/>
            <person name="Zhou Y."/>
            <person name="Lilburn T.G."/>
            <person name="Beck B.J."/>
            <person name="De Vos P."/>
            <person name="Vandamme P."/>
            <person name="Eisen J.A."/>
            <person name="Garrity G."/>
            <person name="Hugenholtz P."/>
            <person name="Kyrpides N.C."/>
        </authorList>
    </citation>
    <scope>NUCLEOTIDE SEQUENCE [LARGE SCALE GENOMIC DNA]</scope>
    <source>
        <strain evidence="4 5">A3</strain>
    </source>
</reference>
<evidence type="ECO:0000313" key="5">
    <source>
        <dbReference type="Proteomes" id="UP000294862"/>
    </source>
</evidence>
<dbReference type="Pfam" id="PF25917">
    <property type="entry name" value="BSH_RND"/>
    <property type="match status" value="1"/>
</dbReference>
<dbReference type="GO" id="GO:0015562">
    <property type="term" value="F:efflux transmembrane transporter activity"/>
    <property type="evidence" value="ECO:0007669"/>
    <property type="project" value="TreeGrafter"/>
</dbReference>
<name>A0A4R2ICD6_9GAMM</name>
<comment type="caution">
    <text evidence="4">The sequence shown here is derived from an EMBL/GenBank/DDBJ whole genome shotgun (WGS) entry which is preliminary data.</text>
</comment>
<evidence type="ECO:0000259" key="3">
    <source>
        <dbReference type="Pfam" id="PF25917"/>
    </source>
</evidence>
<dbReference type="GO" id="GO:1990281">
    <property type="term" value="C:efflux pump complex"/>
    <property type="evidence" value="ECO:0007669"/>
    <property type="project" value="TreeGrafter"/>
</dbReference>
<dbReference type="InterPro" id="IPR058625">
    <property type="entry name" value="MdtA-like_BSH"/>
</dbReference>
<organism evidence="4 5">
    <name type="scientific">Dokdonella fugitiva</name>
    <dbReference type="NCBI Taxonomy" id="328517"/>
    <lineage>
        <taxon>Bacteria</taxon>
        <taxon>Pseudomonadati</taxon>
        <taxon>Pseudomonadota</taxon>
        <taxon>Gammaproteobacteria</taxon>
        <taxon>Lysobacterales</taxon>
        <taxon>Rhodanobacteraceae</taxon>
        <taxon>Dokdonella</taxon>
    </lineage>
</organism>
<proteinExistence type="inferred from homology"/>
<dbReference type="PANTHER" id="PTHR30469:SF15">
    <property type="entry name" value="HLYD FAMILY OF SECRETION PROTEINS"/>
    <property type="match status" value="1"/>
</dbReference>
<evidence type="ECO:0000256" key="1">
    <source>
        <dbReference type="ARBA" id="ARBA00009477"/>
    </source>
</evidence>
<dbReference type="Gene3D" id="2.40.50.100">
    <property type="match status" value="1"/>
</dbReference>
<feature type="chain" id="PRO_5020527837" evidence="2">
    <location>
        <begin position="25"/>
        <end position="299"/>
    </location>
</feature>
<protein>
    <submittedName>
        <fullName evidence="4">RND family efflux transporter MFP subunit</fullName>
    </submittedName>
</protein>
<comment type="similarity">
    <text evidence="1">Belongs to the membrane fusion protein (MFP) (TC 8.A.1) family.</text>
</comment>
<keyword evidence="5" id="KW-1185">Reference proteome</keyword>
<dbReference type="SUPFAM" id="SSF111369">
    <property type="entry name" value="HlyD-like secretion proteins"/>
    <property type="match status" value="1"/>
</dbReference>
<keyword evidence="2" id="KW-0732">Signal</keyword>
<sequence length="299" mass="31343">MRMRAGWLPLLFVPMLLVACSDDAFDRTASAAPANGSWIAMARGQVDVEGGLIRVVAPRDGRVEEVRVEDGDVVRQGDVLARLEQRQARTAVGVTEAGVAQANAQLGVLKAKLAPTAQAAQRAAAAATAGAASGQAADDAGTALAVLKAEIAVAEAAVKAAHAHLDEARAELDAHTITAPAAGRIVRRSVHVGDAVSAQAATELFQLLPDRPRIVRAELNEAYVDLVKPGMRAEVVRDTDQGTPVAAEVLRVGEVFGPSRLTDDPVERAGAHDVECVLRLDGGAFRVGQRVLVRFVKSR</sequence>
<evidence type="ECO:0000256" key="2">
    <source>
        <dbReference type="SAM" id="SignalP"/>
    </source>
</evidence>
<dbReference type="Gene3D" id="2.40.30.170">
    <property type="match status" value="1"/>
</dbReference>
<accession>A0A4R2ICD6</accession>
<dbReference type="OrthoDB" id="8794034at2"/>
<evidence type="ECO:0000313" key="4">
    <source>
        <dbReference type="EMBL" id="TCO41802.1"/>
    </source>
</evidence>